<keyword evidence="3" id="KW-1185">Reference proteome</keyword>
<dbReference type="SUPFAM" id="SSF82714">
    <property type="entry name" value="Multidrug efflux transporter AcrB TolC docking domain, DN and DC subdomains"/>
    <property type="match status" value="2"/>
</dbReference>
<evidence type="ECO:0000313" key="2">
    <source>
        <dbReference type="EMBL" id="TFE83114.1"/>
    </source>
</evidence>
<dbReference type="PANTHER" id="PTHR32063:SF0">
    <property type="entry name" value="SWARMING MOTILITY PROTEIN SWRC"/>
    <property type="match status" value="1"/>
</dbReference>
<dbReference type="Gene3D" id="1.20.1640.10">
    <property type="entry name" value="Multidrug efflux transporter AcrB transmembrane domain"/>
    <property type="match status" value="2"/>
</dbReference>
<dbReference type="Pfam" id="PF00873">
    <property type="entry name" value="ACR_tran"/>
    <property type="match status" value="1"/>
</dbReference>
<dbReference type="OrthoDB" id="9757876at2"/>
<feature type="transmembrane region" description="Helical" evidence="1">
    <location>
        <begin position="428"/>
        <end position="448"/>
    </location>
</feature>
<dbReference type="Proteomes" id="UP000298246">
    <property type="component" value="Unassembled WGS sequence"/>
</dbReference>
<keyword evidence="1" id="KW-0812">Transmembrane</keyword>
<feature type="transmembrane region" description="Helical" evidence="1">
    <location>
        <begin position="356"/>
        <end position="376"/>
    </location>
</feature>
<feature type="transmembrane region" description="Helical" evidence="1">
    <location>
        <begin position="520"/>
        <end position="538"/>
    </location>
</feature>
<keyword evidence="1" id="KW-1133">Transmembrane helix</keyword>
<feature type="transmembrane region" description="Helical" evidence="1">
    <location>
        <begin position="853"/>
        <end position="872"/>
    </location>
</feature>
<comment type="caution">
    <text evidence="2">The sequence shown here is derived from an EMBL/GenBank/DDBJ whole genome shotgun (WGS) entry which is preliminary data.</text>
</comment>
<dbReference type="Gene3D" id="3.30.70.1430">
    <property type="entry name" value="Multidrug efflux transporter AcrB pore domain"/>
    <property type="match status" value="2"/>
</dbReference>
<feature type="transmembrane region" description="Helical" evidence="1">
    <location>
        <begin position="382"/>
        <end position="407"/>
    </location>
</feature>
<name>A0A4Y8PQQ4_9BACL</name>
<dbReference type="InterPro" id="IPR001036">
    <property type="entry name" value="Acrflvin-R"/>
</dbReference>
<proteinExistence type="predicted"/>
<accession>A0A4Y8PQQ4</accession>
<feature type="transmembrane region" description="Helical" evidence="1">
    <location>
        <begin position="330"/>
        <end position="349"/>
    </location>
</feature>
<dbReference type="SUPFAM" id="SSF82866">
    <property type="entry name" value="Multidrug efflux transporter AcrB transmembrane domain"/>
    <property type="match status" value="2"/>
</dbReference>
<dbReference type="InterPro" id="IPR027463">
    <property type="entry name" value="AcrB_DN_DC_subdom"/>
</dbReference>
<reference evidence="2 3" key="1">
    <citation type="submission" date="2017-03" db="EMBL/GenBank/DDBJ databases">
        <title>Isolation of Levoglucosan Utilizing Bacteria.</title>
        <authorList>
            <person name="Arya A.S."/>
        </authorList>
    </citation>
    <scope>NUCLEOTIDE SEQUENCE [LARGE SCALE GENOMIC DNA]</scope>
    <source>
        <strain evidence="2 3">MEC069</strain>
    </source>
</reference>
<keyword evidence="1" id="KW-0472">Membrane</keyword>
<dbReference type="GO" id="GO:0042910">
    <property type="term" value="F:xenobiotic transmembrane transporter activity"/>
    <property type="evidence" value="ECO:0007669"/>
    <property type="project" value="TreeGrafter"/>
</dbReference>
<dbReference type="RefSeq" id="WP_134757437.1">
    <property type="nucleotide sequence ID" value="NZ_MYFO02000017.1"/>
</dbReference>
<dbReference type="Gene3D" id="3.30.70.1320">
    <property type="entry name" value="Multidrug efflux transporter AcrB pore domain like"/>
    <property type="match status" value="1"/>
</dbReference>
<dbReference type="Gene3D" id="3.30.70.1440">
    <property type="entry name" value="Multidrug efflux transporter AcrB pore domain"/>
    <property type="match status" value="1"/>
</dbReference>
<dbReference type="SUPFAM" id="SSF82693">
    <property type="entry name" value="Multidrug efflux transporter AcrB pore domain, PN1, PN2, PC1 and PC2 subdomains"/>
    <property type="match status" value="2"/>
</dbReference>
<evidence type="ECO:0000313" key="3">
    <source>
        <dbReference type="Proteomes" id="UP000298246"/>
    </source>
</evidence>
<feature type="transmembrane region" description="Helical" evidence="1">
    <location>
        <begin position="879"/>
        <end position="899"/>
    </location>
</feature>
<feature type="transmembrane region" description="Helical" evidence="1">
    <location>
        <begin position="460"/>
        <end position="483"/>
    </location>
</feature>
<organism evidence="2 3">
    <name type="scientific">Paenibacillus athensensis</name>
    <dbReference type="NCBI Taxonomy" id="1967502"/>
    <lineage>
        <taxon>Bacteria</taxon>
        <taxon>Bacillati</taxon>
        <taxon>Bacillota</taxon>
        <taxon>Bacilli</taxon>
        <taxon>Bacillales</taxon>
        <taxon>Paenibacillaceae</taxon>
        <taxon>Paenibacillus</taxon>
    </lineage>
</organism>
<dbReference type="PRINTS" id="PR00702">
    <property type="entry name" value="ACRIFLAVINRP"/>
</dbReference>
<dbReference type="AlphaFoldDB" id="A0A4Y8PQQ4"/>
<protein>
    <submittedName>
        <fullName evidence="2">Transporter</fullName>
    </submittedName>
</protein>
<feature type="transmembrane region" description="Helical" evidence="1">
    <location>
        <begin position="953"/>
        <end position="970"/>
    </location>
</feature>
<feature type="transmembrane region" description="Helical" evidence="1">
    <location>
        <begin position="982"/>
        <end position="1008"/>
    </location>
</feature>
<evidence type="ECO:0000256" key="1">
    <source>
        <dbReference type="SAM" id="Phobius"/>
    </source>
</evidence>
<sequence length="1039" mass="112132">MHKFTEFSMKNMAAVFIIMLLLVVGGLYATTTLKVESMPDISFPVVIVNTTYTAPPKDVLEQITKPIEKAVAGVDGLKNLTSSSQDNFSQIFIELEQSKKPEDVKKDVESLIANVKLPQGADKPKVLTAGFASEPVYYMAVYGENGMNQAELDKIYKDTILPGFNGLKGIDHVDSVGNQEAVLTIKLDAAAINNYGLAPSDVSALIKASLVSSPAGTVDFNGNTQMVRVKGELDTIYGLDNMKLTTHTGDTLLLKQIAKIEAISESSFIARLDDKPAIGVLLYKTKAANAVEFADAADKLMADWEQNLPGVKFHIVLNGATSIKESVHGMVQEGGLGAILASLMILLFLRNVRMTLIVLVSIPLSILITLMVMAPLGISLNIMTLGGMAIAIGRVVDDSIVVIENIYSQLQKAHERNESVIRLATRQVSAAITSSTITTVGVFGPIAFVSGVVGEVFRPFAITLVCALLSSLLVALTVIPMLAKLLVMKSGKIPSHDENHVGPMAERYRRVLLWSLNHRWITVLIAVVIFLGSAFISIPNLAMSFMPDSETDRQVLVELKMPRETSLETMNAKSQEIEAMLKAEKDPAGQPMFKYNEALVGYNFSSDKYAYRTVMFTEVSEAADAKEAVKTYKEKLLAMMPEGSDVNVQLITFGPGGSGGSDFSYSLKGDDQLYLRQAADMVKAKMKEFPELSDVKDSLSESKTEVEITVDQNKARLYGLSAAQVLQTVNAWIAEEKLGDLKFDNVTYNTKVMLDPAYKDSVGKMGAFLLRTPTGQNVQLNEVAKIRQIDAPIGISREMQNQVLSVSAKIDSVDKGGVSNKVSAELAKLELPPGVSREVKGVSDDINKSFMEMFMAMAASIFIVYLVMVLAFGNARAPFAILFSLPLAAIGGLLGLLVTGESVNVTSLIGFLMLIGIVVTNAIVLVDRVQQLREQGSLVRDALIEAGMTRLRPIIMTAGATIIALLPLALGLSKGTIISKGLAVVVIGGLTTSTLLTLVIVPIMYELLYRRKEQKLLKQIASGVAAGPVPSEPSAPGLH</sequence>
<dbReference type="GO" id="GO:0005886">
    <property type="term" value="C:plasma membrane"/>
    <property type="evidence" value="ECO:0007669"/>
    <property type="project" value="TreeGrafter"/>
</dbReference>
<gene>
    <name evidence="2" type="ORF">B5M42_23720</name>
</gene>
<dbReference type="Gene3D" id="3.30.2090.10">
    <property type="entry name" value="Multidrug efflux transporter AcrB TolC docking domain, DN and DC subdomains"/>
    <property type="match status" value="2"/>
</dbReference>
<dbReference type="EMBL" id="MYFO01000057">
    <property type="protein sequence ID" value="TFE83114.1"/>
    <property type="molecule type" value="Genomic_DNA"/>
</dbReference>
<dbReference type="PANTHER" id="PTHR32063">
    <property type="match status" value="1"/>
</dbReference>
<feature type="transmembrane region" description="Helical" evidence="1">
    <location>
        <begin position="905"/>
        <end position="926"/>
    </location>
</feature>